<comment type="caution">
    <text evidence="1">The sequence shown here is derived from an EMBL/GenBank/DDBJ whole genome shotgun (WGS) entry which is preliminary data.</text>
</comment>
<sequence length="45" mass="4996">MLEDGSPSLGTSLDPSAALLRDFYLLQASGEMLSIWMMKNVEMVF</sequence>
<name>A0A8J3IRD9_9CHLR</name>
<gene>
    <name evidence="1" type="ORF">KSF_089460</name>
</gene>
<dbReference type="Proteomes" id="UP000597444">
    <property type="component" value="Unassembled WGS sequence"/>
</dbReference>
<reference evidence="1" key="1">
    <citation type="submission" date="2020-10" db="EMBL/GenBank/DDBJ databases">
        <title>Taxonomic study of unclassified bacteria belonging to the class Ktedonobacteria.</title>
        <authorList>
            <person name="Yabe S."/>
            <person name="Wang C.M."/>
            <person name="Zheng Y."/>
            <person name="Sakai Y."/>
            <person name="Cavaletti L."/>
            <person name="Monciardini P."/>
            <person name="Donadio S."/>
        </authorList>
    </citation>
    <scope>NUCLEOTIDE SEQUENCE</scope>
    <source>
        <strain evidence="1">ID150040</strain>
    </source>
</reference>
<keyword evidence="2" id="KW-1185">Reference proteome</keyword>
<evidence type="ECO:0000313" key="2">
    <source>
        <dbReference type="Proteomes" id="UP000597444"/>
    </source>
</evidence>
<dbReference type="EMBL" id="BNJK01000002">
    <property type="protein sequence ID" value="GHO98898.1"/>
    <property type="molecule type" value="Genomic_DNA"/>
</dbReference>
<accession>A0A8J3IRD9</accession>
<protein>
    <submittedName>
        <fullName evidence="1">Uncharacterized protein</fullName>
    </submittedName>
</protein>
<evidence type="ECO:0000313" key="1">
    <source>
        <dbReference type="EMBL" id="GHO98898.1"/>
    </source>
</evidence>
<dbReference type="AlphaFoldDB" id="A0A8J3IRD9"/>
<dbReference type="RefSeq" id="WP_220209577.1">
    <property type="nucleotide sequence ID" value="NZ_BNJK01000002.1"/>
</dbReference>
<organism evidence="1 2">
    <name type="scientific">Reticulibacter mediterranei</name>
    <dbReference type="NCBI Taxonomy" id="2778369"/>
    <lineage>
        <taxon>Bacteria</taxon>
        <taxon>Bacillati</taxon>
        <taxon>Chloroflexota</taxon>
        <taxon>Ktedonobacteria</taxon>
        <taxon>Ktedonobacterales</taxon>
        <taxon>Reticulibacteraceae</taxon>
        <taxon>Reticulibacter</taxon>
    </lineage>
</organism>
<proteinExistence type="predicted"/>